<keyword evidence="1" id="KW-1133">Transmembrane helix</keyword>
<evidence type="ECO:0000313" key="3">
    <source>
        <dbReference type="EMBL" id="SMP05860.1"/>
    </source>
</evidence>
<keyword evidence="4" id="KW-1185">Reference proteome</keyword>
<dbReference type="RefSeq" id="WP_283420836.1">
    <property type="nucleotide sequence ID" value="NZ_FXTZ01000001.1"/>
</dbReference>
<dbReference type="Proteomes" id="UP001157960">
    <property type="component" value="Unassembled WGS sequence"/>
</dbReference>
<organism evidence="3 4">
    <name type="scientific">Chryseobacterium profundimaris</name>
    <dbReference type="NCBI Taxonomy" id="1387275"/>
    <lineage>
        <taxon>Bacteria</taxon>
        <taxon>Pseudomonadati</taxon>
        <taxon>Bacteroidota</taxon>
        <taxon>Flavobacteriia</taxon>
        <taxon>Flavobacteriales</taxon>
        <taxon>Weeksellaceae</taxon>
        <taxon>Chryseobacterium group</taxon>
        <taxon>Chryseobacterium</taxon>
    </lineage>
</organism>
<feature type="chain" id="PRO_5047389257" evidence="2">
    <location>
        <begin position="30"/>
        <end position="77"/>
    </location>
</feature>
<proteinExistence type="predicted"/>
<reference evidence="3 4" key="1">
    <citation type="submission" date="2017-05" db="EMBL/GenBank/DDBJ databases">
        <authorList>
            <person name="Varghese N."/>
            <person name="Submissions S."/>
        </authorList>
    </citation>
    <scope>NUCLEOTIDE SEQUENCE [LARGE SCALE GENOMIC DNA]</scope>
    <source>
        <strain evidence="3 4">DSM 28214</strain>
    </source>
</reference>
<gene>
    <name evidence="3" type="ORF">SAMN06264346_101457</name>
</gene>
<sequence>METITLIKSKLNALLTLAFSFFMSVFAFAQDTAGGVVTTENTTTTTTEWYANPVYIIGGAIVLIIIIALIARSGRRD</sequence>
<keyword evidence="2" id="KW-0732">Signal</keyword>
<accession>A0ABY1NBT3</accession>
<keyword evidence="1" id="KW-0472">Membrane</keyword>
<evidence type="ECO:0000313" key="4">
    <source>
        <dbReference type="Proteomes" id="UP001157960"/>
    </source>
</evidence>
<dbReference type="EMBL" id="FXTZ01000001">
    <property type="protein sequence ID" value="SMP05860.1"/>
    <property type="molecule type" value="Genomic_DNA"/>
</dbReference>
<feature type="signal peptide" evidence="2">
    <location>
        <begin position="1"/>
        <end position="29"/>
    </location>
</feature>
<feature type="transmembrane region" description="Helical" evidence="1">
    <location>
        <begin position="53"/>
        <end position="71"/>
    </location>
</feature>
<protein>
    <submittedName>
        <fullName evidence="3">Uncharacterized protein</fullName>
    </submittedName>
</protein>
<comment type="caution">
    <text evidence="3">The sequence shown here is derived from an EMBL/GenBank/DDBJ whole genome shotgun (WGS) entry which is preliminary data.</text>
</comment>
<evidence type="ECO:0000256" key="2">
    <source>
        <dbReference type="SAM" id="SignalP"/>
    </source>
</evidence>
<keyword evidence="1" id="KW-0812">Transmembrane</keyword>
<name>A0ABY1NBT3_9FLAO</name>
<evidence type="ECO:0000256" key="1">
    <source>
        <dbReference type="SAM" id="Phobius"/>
    </source>
</evidence>